<reference evidence="3" key="1">
    <citation type="journal article" date="2019" name="Int. J. Syst. Evol. Microbiol.">
        <title>The Global Catalogue of Microorganisms (GCM) 10K type strain sequencing project: providing services to taxonomists for standard genome sequencing and annotation.</title>
        <authorList>
            <consortium name="The Broad Institute Genomics Platform"/>
            <consortium name="The Broad Institute Genome Sequencing Center for Infectious Disease"/>
            <person name="Wu L."/>
            <person name="Ma J."/>
        </authorList>
    </citation>
    <scope>NUCLEOTIDE SEQUENCE [LARGE SCALE GENOMIC DNA]</scope>
    <source>
        <strain evidence="3">JCM 14969</strain>
    </source>
</reference>
<dbReference type="RefSeq" id="WP_344217792.1">
    <property type="nucleotide sequence ID" value="NZ_BAAAOS010000033.1"/>
</dbReference>
<protein>
    <submittedName>
        <fullName evidence="2">Phage holin family protein</fullName>
    </submittedName>
</protein>
<keyword evidence="1" id="KW-0472">Membrane</keyword>
<evidence type="ECO:0000313" key="2">
    <source>
        <dbReference type="EMBL" id="GAA1589918.1"/>
    </source>
</evidence>
<proteinExistence type="predicted"/>
<keyword evidence="3" id="KW-1185">Reference proteome</keyword>
<evidence type="ECO:0000256" key="1">
    <source>
        <dbReference type="SAM" id="Phobius"/>
    </source>
</evidence>
<comment type="caution">
    <text evidence="2">The sequence shown here is derived from an EMBL/GenBank/DDBJ whole genome shotgun (WGS) entry which is preliminary data.</text>
</comment>
<dbReference type="EMBL" id="BAAAOS010000033">
    <property type="protein sequence ID" value="GAA1589918.1"/>
    <property type="molecule type" value="Genomic_DNA"/>
</dbReference>
<accession>A0ABP4PYS5</accession>
<dbReference type="Pfam" id="PF07332">
    <property type="entry name" value="Phage_holin_3_6"/>
    <property type="match status" value="1"/>
</dbReference>
<keyword evidence="1" id="KW-1133">Transmembrane helix</keyword>
<dbReference type="Proteomes" id="UP001500393">
    <property type="component" value="Unassembled WGS sequence"/>
</dbReference>
<feature type="transmembrane region" description="Helical" evidence="1">
    <location>
        <begin position="90"/>
        <end position="111"/>
    </location>
</feature>
<evidence type="ECO:0000313" key="3">
    <source>
        <dbReference type="Proteomes" id="UP001500393"/>
    </source>
</evidence>
<keyword evidence="1" id="KW-0812">Transmembrane</keyword>
<sequence>MTTNPQPLREDDHRSAGQDQPVGVLVAQLSSDVSRLVRDELALAKAELKDKGKEAGIGIGLFGGAGTVAVYGVGALVAAAILGLAAAVPAWLSALLVALVLFAIAGVAALLGKRHVSHATPPVPQAAVEGVHEDLEALKGHQPERKISA</sequence>
<feature type="transmembrane region" description="Helical" evidence="1">
    <location>
        <begin position="59"/>
        <end position="84"/>
    </location>
</feature>
<gene>
    <name evidence="2" type="ORF">GCM10009789_49420</name>
</gene>
<organism evidence="2 3">
    <name type="scientific">Kribbella sancticallisti</name>
    <dbReference type="NCBI Taxonomy" id="460087"/>
    <lineage>
        <taxon>Bacteria</taxon>
        <taxon>Bacillati</taxon>
        <taxon>Actinomycetota</taxon>
        <taxon>Actinomycetes</taxon>
        <taxon>Propionibacteriales</taxon>
        <taxon>Kribbellaceae</taxon>
        <taxon>Kribbella</taxon>
    </lineage>
</organism>
<dbReference type="InterPro" id="IPR009937">
    <property type="entry name" value="Phage_holin_3_6"/>
</dbReference>
<name>A0ABP4PYS5_9ACTN</name>